<evidence type="ECO:0000256" key="3">
    <source>
        <dbReference type="SAM" id="SignalP"/>
    </source>
</evidence>
<feature type="chain" id="PRO_5002360077" evidence="3">
    <location>
        <begin position="29"/>
        <end position="158"/>
    </location>
</feature>
<dbReference type="EnsemblPlants" id="ONIVA01G49310.1">
    <property type="protein sequence ID" value="ONIVA01G49310.1"/>
    <property type="gene ID" value="ONIVA01G49310"/>
</dbReference>
<evidence type="ECO:0000313" key="5">
    <source>
        <dbReference type="Proteomes" id="UP000006591"/>
    </source>
</evidence>
<dbReference type="Proteomes" id="UP000006591">
    <property type="component" value="Chromosome 1"/>
</dbReference>
<keyword evidence="2" id="KW-1133">Transmembrane helix</keyword>
<dbReference type="InterPro" id="IPR039346">
    <property type="entry name" value="AGP25/26"/>
</dbReference>
<dbReference type="HOGENOM" id="CLU_141268_0_0_1"/>
<feature type="region of interest" description="Disordered" evidence="1">
    <location>
        <begin position="38"/>
        <end position="116"/>
    </location>
</feature>
<sequence>MASARARGGRAFFLLVLVLVVLAAPAAALRTSAISAAPEYPRLPTGPGHGGGRHAAPAPAAVLPPAPALSPDIMPLLPSPGPDSDGSAEAPSDVMPTIPSSPSPPNPDALLPDSALAPFGSAPAVAAQSRAPPPSTTTAAAAAWALPVAVGLVAMWLV</sequence>
<keyword evidence="5" id="KW-1185">Reference proteome</keyword>
<proteinExistence type="predicted"/>
<protein>
    <submittedName>
        <fullName evidence="4">Uncharacterized protein</fullName>
    </submittedName>
</protein>
<dbReference type="PANTHER" id="PTHR35725:SF4">
    <property type="entry name" value="CLASSICAL ARABINOGALACTAN PROTEIN 26"/>
    <property type="match status" value="1"/>
</dbReference>
<dbReference type="eggNOG" id="ENOG502S95S">
    <property type="taxonomic scope" value="Eukaryota"/>
</dbReference>
<dbReference type="STRING" id="4536.A0A0E0FYJ5"/>
<evidence type="ECO:0000256" key="2">
    <source>
        <dbReference type="SAM" id="Phobius"/>
    </source>
</evidence>
<name>A0A0E0FYJ5_ORYNI</name>
<dbReference type="Gramene" id="ONIVA01G49310.1">
    <property type="protein sequence ID" value="ONIVA01G49310.1"/>
    <property type="gene ID" value="ONIVA01G49310"/>
</dbReference>
<keyword evidence="2" id="KW-0472">Membrane</keyword>
<dbReference type="OMA" id="CAACACT"/>
<organism evidence="4">
    <name type="scientific">Oryza nivara</name>
    <name type="common">Indian wild rice</name>
    <name type="synonym">Oryza sativa f. spontanea</name>
    <dbReference type="NCBI Taxonomy" id="4536"/>
    <lineage>
        <taxon>Eukaryota</taxon>
        <taxon>Viridiplantae</taxon>
        <taxon>Streptophyta</taxon>
        <taxon>Embryophyta</taxon>
        <taxon>Tracheophyta</taxon>
        <taxon>Spermatophyta</taxon>
        <taxon>Magnoliopsida</taxon>
        <taxon>Liliopsida</taxon>
        <taxon>Poales</taxon>
        <taxon>Poaceae</taxon>
        <taxon>BOP clade</taxon>
        <taxon>Oryzoideae</taxon>
        <taxon>Oryzeae</taxon>
        <taxon>Oryzinae</taxon>
        <taxon>Oryza</taxon>
    </lineage>
</organism>
<evidence type="ECO:0000313" key="4">
    <source>
        <dbReference type="EnsemblPlants" id="ONIVA01G49310.1"/>
    </source>
</evidence>
<feature type="transmembrane region" description="Helical" evidence="2">
    <location>
        <begin position="139"/>
        <end position="157"/>
    </location>
</feature>
<keyword evidence="2" id="KW-0812">Transmembrane</keyword>
<evidence type="ECO:0000256" key="1">
    <source>
        <dbReference type="SAM" id="MobiDB-lite"/>
    </source>
</evidence>
<feature type="signal peptide" evidence="3">
    <location>
        <begin position="1"/>
        <end position="28"/>
    </location>
</feature>
<reference evidence="4" key="1">
    <citation type="submission" date="2015-04" db="UniProtKB">
        <authorList>
            <consortium name="EnsemblPlants"/>
        </authorList>
    </citation>
    <scope>IDENTIFICATION</scope>
    <source>
        <strain evidence="4">SL10</strain>
    </source>
</reference>
<dbReference type="AlphaFoldDB" id="A0A0E0FYJ5"/>
<keyword evidence="3" id="KW-0732">Signal</keyword>
<accession>A0A0E0FYJ5</accession>
<dbReference type="PANTHER" id="PTHR35725">
    <property type="entry name" value="CLASSICAL ARABINOGALACTAN PROTEIN 26"/>
    <property type="match status" value="1"/>
</dbReference>
<reference evidence="4" key="2">
    <citation type="submission" date="2018-04" db="EMBL/GenBank/DDBJ databases">
        <title>OnivRS2 (Oryza nivara Reference Sequence Version 2).</title>
        <authorList>
            <person name="Zhang J."/>
            <person name="Kudrna D."/>
            <person name="Lee S."/>
            <person name="Talag J."/>
            <person name="Rajasekar S."/>
            <person name="Welchert J."/>
            <person name="Hsing Y.-I."/>
            <person name="Wing R.A."/>
        </authorList>
    </citation>
    <scope>NUCLEOTIDE SEQUENCE [LARGE SCALE GENOMIC DNA]</scope>
</reference>